<proteinExistence type="inferred from homology"/>
<dbReference type="AlphaFoldDB" id="A0A383A2X7"/>
<dbReference type="Gene3D" id="1.20.200.10">
    <property type="entry name" value="Fumarase/aspartase (Central domain)"/>
    <property type="match status" value="1"/>
</dbReference>
<reference evidence="3" key="1">
    <citation type="submission" date="2018-05" db="EMBL/GenBank/DDBJ databases">
        <authorList>
            <person name="Lanie J.A."/>
            <person name="Ng W.-L."/>
            <person name="Kazmierczak K.M."/>
            <person name="Andrzejewski T.M."/>
            <person name="Davidsen T.M."/>
            <person name="Wayne K.J."/>
            <person name="Tettelin H."/>
            <person name="Glass J.I."/>
            <person name="Rusch D."/>
            <person name="Podicherti R."/>
            <person name="Tsui H.-C.T."/>
            <person name="Winkler M.E."/>
        </authorList>
    </citation>
    <scope>NUCLEOTIDE SEQUENCE</scope>
</reference>
<gene>
    <name evidence="3" type="ORF">METZ01_LOCUS454837</name>
</gene>
<evidence type="ECO:0000313" key="3">
    <source>
        <dbReference type="EMBL" id="SVE01983.1"/>
    </source>
</evidence>
<dbReference type="EMBL" id="UINC01188656">
    <property type="protein sequence ID" value="SVE01983.1"/>
    <property type="molecule type" value="Genomic_DNA"/>
</dbReference>
<evidence type="ECO:0000256" key="1">
    <source>
        <dbReference type="ARBA" id="ARBA00034772"/>
    </source>
</evidence>
<accession>A0A383A2X7</accession>
<name>A0A383A2X7_9ZZZZ</name>
<dbReference type="SUPFAM" id="SSF48557">
    <property type="entry name" value="L-aspartase-like"/>
    <property type="match status" value="1"/>
</dbReference>
<dbReference type="GO" id="GO:0003824">
    <property type="term" value="F:catalytic activity"/>
    <property type="evidence" value="ECO:0007669"/>
    <property type="project" value="InterPro"/>
</dbReference>
<feature type="domain" description="Fumarate lyase N-terminal" evidence="2">
    <location>
        <begin position="19"/>
        <end position="253"/>
    </location>
</feature>
<feature type="non-terminal residue" evidence="3">
    <location>
        <position position="1"/>
    </location>
</feature>
<protein>
    <recommendedName>
        <fullName evidence="2">Fumarate lyase N-terminal domain-containing protein</fullName>
    </recommendedName>
</protein>
<dbReference type="PANTHER" id="PTHR43172">
    <property type="entry name" value="ADENYLOSUCCINATE LYASE"/>
    <property type="match status" value="1"/>
</dbReference>
<dbReference type="Pfam" id="PF00206">
    <property type="entry name" value="Lyase_1"/>
    <property type="match status" value="1"/>
</dbReference>
<organism evidence="3">
    <name type="scientific">marine metagenome</name>
    <dbReference type="NCBI Taxonomy" id="408172"/>
    <lineage>
        <taxon>unclassified sequences</taxon>
        <taxon>metagenomes</taxon>
        <taxon>ecological metagenomes</taxon>
    </lineage>
</organism>
<evidence type="ECO:0000259" key="2">
    <source>
        <dbReference type="Pfam" id="PF00206"/>
    </source>
</evidence>
<dbReference type="PRINTS" id="PR00149">
    <property type="entry name" value="FUMRATELYASE"/>
</dbReference>
<dbReference type="InterPro" id="IPR000362">
    <property type="entry name" value="Fumarate_lyase_fam"/>
</dbReference>
<dbReference type="PANTHER" id="PTHR43172:SF2">
    <property type="entry name" value="ADENYLOSUCCINATE LYASE C-TERMINAL DOMAIN-CONTAINING PROTEIN"/>
    <property type="match status" value="1"/>
</dbReference>
<feature type="non-terminal residue" evidence="3">
    <location>
        <position position="254"/>
    </location>
</feature>
<dbReference type="InterPro" id="IPR008948">
    <property type="entry name" value="L-Aspartase-like"/>
</dbReference>
<dbReference type="InterPro" id="IPR022761">
    <property type="entry name" value="Fumarate_lyase_N"/>
</dbReference>
<sequence>LARVQGRLGIIPGEAAAQIDKVAATLKIDTAPLSEGVVRDGVPVTALLTRLKEALSPEHRDYVHWGTTSQDIVDTAMMLMLRQAMTLFEQRLENTVKDLAILAESHRGTILAARTRNQQAVPTTLALKIVGWIAPLQRHLRRLGHLKYDLQFGGAGGTLAALGPKGLDVAAMLAGELQLSLPRLPWHNQRDNILEIANWLAGVSGSLGKIAADILMLAQTEVGEVRLLGAGRSSALPQKSNPVLAEAIPALARR</sequence>
<comment type="similarity">
    <text evidence="1">Belongs to the class-II fumarase/aspartase family.</text>
</comment>
<dbReference type="PRINTS" id="PR00145">
    <property type="entry name" value="ARGSUCLYASE"/>
</dbReference>